<keyword evidence="2" id="KW-1185">Reference proteome</keyword>
<proteinExistence type="predicted"/>
<reference evidence="1 2" key="1">
    <citation type="submission" date="2019-04" db="EMBL/GenBank/DDBJ databases">
        <title>Friends and foes A comparative genomics study of 23 Aspergillus species from section Flavi.</title>
        <authorList>
            <consortium name="DOE Joint Genome Institute"/>
            <person name="Kjaerbolling I."/>
            <person name="Vesth T."/>
            <person name="Frisvad J.C."/>
            <person name="Nybo J.L."/>
            <person name="Theobald S."/>
            <person name="Kildgaard S."/>
            <person name="Isbrandt T."/>
            <person name="Kuo A."/>
            <person name="Sato A."/>
            <person name="Lyhne E.K."/>
            <person name="Kogle M.E."/>
            <person name="Wiebenga A."/>
            <person name="Kun R.S."/>
            <person name="Lubbers R.J."/>
            <person name="Makela M.R."/>
            <person name="Barry K."/>
            <person name="Chovatia M."/>
            <person name="Clum A."/>
            <person name="Daum C."/>
            <person name="Haridas S."/>
            <person name="He G."/>
            <person name="LaButti K."/>
            <person name="Lipzen A."/>
            <person name="Mondo S."/>
            <person name="Riley R."/>
            <person name="Salamov A."/>
            <person name="Simmons B.A."/>
            <person name="Magnuson J.K."/>
            <person name="Henrissat B."/>
            <person name="Mortensen U.H."/>
            <person name="Larsen T.O."/>
            <person name="Devries R.P."/>
            <person name="Grigoriev I.V."/>
            <person name="Machida M."/>
            <person name="Baker S.E."/>
            <person name="Andersen M.R."/>
        </authorList>
    </citation>
    <scope>NUCLEOTIDE SEQUENCE [LARGE SCALE GENOMIC DNA]</scope>
    <source>
        <strain evidence="1 2">CBS 117625</strain>
    </source>
</reference>
<sequence length="135" mass="14738">MIRLSLKMTRCPLASKVNSNYIFTFRGLIYALVLCGTCPVHTEVLDAVTSPMASIFILANDLWCQDRLGLKLAPSHRPTRIMGSKYLLPIGFSELSCSFAPLVAGQRSHRACDGIVRKMTPGSFDARGATSRSSS</sequence>
<accession>A0A5N6SL31</accession>
<organism evidence="1 2">
    <name type="scientific">Aspergillus pseudotamarii</name>
    <dbReference type="NCBI Taxonomy" id="132259"/>
    <lineage>
        <taxon>Eukaryota</taxon>
        <taxon>Fungi</taxon>
        <taxon>Dikarya</taxon>
        <taxon>Ascomycota</taxon>
        <taxon>Pezizomycotina</taxon>
        <taxon>Eurotiomycetes</taxon>
        <taxon>Eurotiomycetidae</taxon>
        <taxon>Eurotiales</taxon>
        <taxon>Aspergillaceae</taxon>
        <taxon>Aspergillus</taxon>
        <taxon>Aspergillus subgen. Circumdati</taxon>
    </lineage>
</organism>
<dbReference type="AlphaFoldDB" id="A0A5N6SL31"/>
<evidence type="ECO:0000313" key="1">
    <source>
        <dbReference type="EMBL" id="KAE8133844.1"/>
    </source>
</evidence>
<protein>
    <submittedName>
        <fullName evidence="1">Uncharacterized protein</fullName>
    </submittedName>
</protein>
<dbReference type="GeneID" id="43636269"/>
<name>A0A5N6SL31_ASPPS</name>
<dbReference type="RefSeq" id="XP_031909907.1">
    <property type="nucleotide sequence ID" value="XM_032052059.1"/>
</dbReference>
<dbReference type="Proteomes" id="UP000325672">
    <property type="component" value="Unassembled WGS sequence"/>
</dbReference>
<dbReference type="EMBL" id="ML743611">
    <property type="protein sequence ID" value="KAE8133844.1"/>
    <property type="molecule type" value="Genomic_DNA"/>
</dbReference>
<gene>
    <name evidence="1" type="ORF">BDV38DRAFT_179836</name>
</gene>
<evidence type="ECO:0000313" key="2">
    <source>
        <dbReference type="Proteomes" id="UP000325672"/>
    </source>
</evidence>